<evidence type="ECO:0000259" key="2">
    <source>
        <dbReference type="Pfam" id="PF20009"/>
    </source>
</evidence>
<accession>A0A2W2B460</accession>
<gene>
    <name evidence="3" type="ORF">DN068_20275</name>
</gene>
<dbReference type="Pfam" id="PF20009">
    <property type="entry name" value="GEVED"/>
    <property type="match status" value="1"/>
</dbReference>
<sequence length="686" mass="72999">MQLKAPHCEGIRTGGVKTKTMNKTKIKIAVTDDKNMKGILSASILKIRKCLQRTKSLSLATVTLGFSLTAAAQATPPFNVCTYDNTNGVSGAVSVYNAYENIQLTNYQTVIGSVSGSDGLFSGNFNLKNVSGSDYSDVTIILTEAGYWSQTYFNNNNFKFTWNPTAKWWTKTATDGTAMTIRLYNVAVNGTYLPASQVHMVPVALTPSAGYSPVLFESTADMVLNANFYDAGTGITHNAAAVTPPTPANYITIDLGPLANGQSLNNIVITYAVSYADGRNPYTLYPGDGSPSGDIDYYVFNTLTPAVSGYDYGDAPASYGIARHAPHATNVNSFCPGTGAIYIGPARPDYELSNKQSAACNGDDTTTTQYTNTTGYTDEGGTLTNYTGAASYSMTLPYVNNSGASGTLSTWIDWNNNGIFDASEMALITVPAGSGNATLTWRKTNPGAGEGTIPASVVSGNKVVRSRIGTILSEINIPTGTASDGEVEDCLLSVAINPLPITLVSFTGNRVQGNDRLSWTTTKEQNSMDFEIEYSVNGADFTKVGTVNAAGTTTTEQQYHFTNNNVSGTSFYRLKTVYTDGSSDYSQVIKLTGTSSAANGSGTITMADIYPVPFHDELNVGVNSSRETPASIRLFTLDGKKVAEQNVNLSLGLAHYAIHNLSALPAGMYVVRVQTDAEVLMGKVIK</sequence>
<dbReference type="Pfam" id="PF18962">
    <property type="entry name" value="Por_Secre_tail"/>
    <property type="match status" value="1"/>
</dbReference>
<dbReference type="AlphaFoldDB" id="A0A2W2B460"/>
<dbReference type="EMBL" id="QKTW01000027">
    <property type="protein sequence ID" value="PZF71039.1"/>
    <property type="molecule type" value="Genomic_DNA"/>
</dbReference>
<dbReference type="InterPro" id="IPR045474">
    <property type="entry name" value="GEVED"/>
</dbReference>
<name>A0A2W2B460_9BACT</name>
<comment type="caution">
    <text evidence="3">The sequence shown here is derived from an EMBL/GenBank/DDBJ whole genome shotgun (WGS) entry which is preliminary data.</text>
</comment>
<evidence type="ECO:0000313" key="4">
    <source>
        <dbReference type="Proteomes" id="UP000248745"/>
    </source>
</evidence>
<dbReference type="Gene3D" id="2.60.40.10">
    <property type="entry name" value="Immunoglobulins"/>
    <property type="match status" value="1"/>
</dbReference>
<dbReference type="InterPro" id="IPR026444">
    <property type="entry name" value="Secre_tail"/>
</dbReference>
<dbReference type="NCBIfam" id="TIGR04183">
    <property type="entry name" value="Por_Secre_tail"/>
    <property type="match status" value="1"/>
</dbReference>
<evidence type="ECO:0000259" key="1">
    <source>
        <dbReference type="Pfam" id="PF18962"/>
    </source>
</evidence>
<evidence type="ECO:0000313" key="3">
    <source>
        <dbReference type="EMBL" id="PZF71039.1"/>
    </source>
</evidence>
<organism evidence="3 4">
    <name type="scientific">Taibaiella soli</name>
    <dbReference type="NCBI Taxonomy" id="1649169"/>
    <lineage>
        <taxon>Bacteria</taxon>
        <taxon>Pseudomonadati</taxon>
        <taxon>Bacteroidota</taxon>
        <taxon>Chitinophagia</taxon>
        <taxon>Chitinophagales</taxon>
        <taxon>Chitinophagaceae</taxon>
        <taxon>Taibaiella</taxon>
    </lineage>
</organism>
<dbReference type="InterPro" id="IPR013783">
    <property type="entry name" value="Ig-like_fold"/>
</dbReference>
<reference evidence="3 4" key="1">
    <citation type="submission" date="2018-06" db="EMBL/GenBank/DDBJ databases">
        <title>Mucibacter soli gen. nov., sp. nov., a new member of the family Chitinophagaceae producing mucin.</title>
        <authorList>
            <person name="Kim M.-K."/>
            <person name="Park S."/>
            <person name="Kim T.-S."/>
            <person name="Joung Y."/>
            <person name="Han J.-H."/>
            <person name="Kim S.B."/>
        </authorList>
    </citation>
    <scope>NUCLEOTIDE SEQUENCE [LARGE SCALE GENOMIC DNA]</scope>
    <source>
        <strain evidence="3 4">R1-15</strain>
    </source>
</reference>
<protein>
    <submittedName>
        <fullName evidence="3">Uncharacterized protein</fullName>
    </submittedName>
</protein>
<feature type="domain" description="GEVED" evidence="2">
    <location>
        <begin position="408"/>
        <end position="489"/>
    </location>
</feature>
<dbReference type="Proteomes" id="UP000248745">
    <property type="component" value="Unassembled WGS sequence"/>
</dbReference>
<feature type="domain" description="Secretion system C-terminal sorting" evidence="1">
    <location>
        <begin position="609"/>
        <end position="685"/>
    </location>
</feature>
<keyword evidence="4" id="KW-1185">Reference proteome</keyword>
<proteinExistence type="predicted"/>